<feature type="domain" description="CCZ1/INTU/HSP4 first Longin" evidence="3">
    <location>
        <begin position="23"/>
        <end position="127"/>
    </location>
</feature>
<evidence type="ECO:0000256" key="2">
    <source>
        <dbReference type="SAM" id="MobiDB-lite"/>
    </source>
</evidence>
<proteinExistence type="inferred from homology"/>
<sequence>MASKAASAPTPASGGAVPARLGFLAIFNPSLGNTDETIDDQIVYYASVTTQSHRSRRRRTRGRPTDAVSQEERNERLRQIGLAQGMASFSRGFADGAPVDAIDTERSRVVMHELEPGWWILASIDLTKVPLPPRLPTKSGEGQEERFEYSTREMKPPTLLLRDLLRAHGIFLMHHGSSLSTLFVRCRRSKFVAVLSRYWDLFLSTWSVMLHGNPARDVFGGINVAASGELGVGVGEEDRGSGEREVLEGLVGRIEGLVDLVVSKFGTDDGSEDSKDAGKGEAEPWLGTGQEPAAEDGAIFLGTGALSRKSLRDVTHWMEDLYTWGEHAYGVIESPTSTRRAKARKADKSAELAGKPDAVEEASRPSDSTQQTGAQPKQPSPEAADTSAKEAKDAEDGKLDKMLSYMKLGYGSYWTLPGGSSDPSSRPPKESSEQRTATSKEPPAATPRPSAPRRSPSQEAAGHYIIGLKGEIEEGQDDADISPTSSSSEAEHDSRTVLRTVHVELESGGAEDGAEATIIRDLAHPASVLTQSQVMGNMLPGYKSHDLNKAEKLRVVVYVNRPFIFTFVFRLCTDSLAWDALYRSLHYQLAPLKKPLLASTGYRPGRRDVGAAASASIYSLVWDPPSLTVHSSVPNIPELATSASWSRADAVNTHLHLLNIHSETRSRAGDLERTYKTNRGWWLVWTRLLQRLGGDPPHNLSTIHESSSASSLGSETSKSRQGGEEDDMPVVAKEIFLIRRASDHAGFRGLASEGGGADGAGKLAQGIGVDTRRYVEELLSLL</sequence>
<dbReference type="InterPro" id="IPR013176">
    <property type="entry name" value="Ccz1"/>
</dbReference>
<feature type="region of interest" description="Disordered" evidence="2">
    <location>
        <begin position="336"/>
        <end position="396"/>
    </location>
</feature>
<feature type="compositionally biased region" description="Polar residues" evidence="2">
    <location>
        <begin position="365"/>
        <end position="377"/>
    </location>
</feature>
<dbReference type="GO" id="GO:0035658">
    <property type="term" value="C:Mon1-Ccz1 complex"/>
    <property type="evidence" value="ECO:0007669"/>
    <property type="project" value="InterPro"/>
</dbReference>
<dbReference type="GO" id="GO:0016192">
    <property type="term" value="P:vesicle-mediated transport"/>
    <property type="evidence" value="ECO:0007669"/>
    <property type="project" value="InterPro"/>
</dbReference>
<evidence type="ECO:0000259" key="3">
    <source>
        <dbReference type="Pfam" id="PF19031"/>
    </source>
</evidence>
<keyword evidence="5" id="KW-1185">Reference proteome</keyword>
<protein>
    <recommendedName>
        <fullName evidence="3">CCZ1/INTU/HSP4 first Longin domain-containing protein</fullName>
    </recommendedName>
</protein>
<feature type="compositionally biased region" description="Basic and acidic residues" evidence="2">
    <location>
        <begin position="387"/>
        <end position="396"/>
    </location>
</feature>
<feature type="compositionally biased region" description="Basic and acidic residues" evidence="2">
    <location>
        <begin position="272"/>
        <end position="282"/>
    </location>
</feature>
<gene>
    <name evidence="4" type="ORF">TPAR_05129</name>
</gene>
<dbReference type="EMBL" id="PKSG01000496">
    <property type="protein sequence ID" value="POR34661.1"/>
    <property type="molecule type" value="Genomic_DNA"/>
</dbReference>
<dbReference type="OrthoDB" id="240546at2759"/>
<evidence type="ECO:0000313" key="4">
    <source>
        <dbReference type="EMBL" id="POR34661.1"/>
    </source>
</evidence>
<comment type="similarity">
    <text evidence="1">Belongs to the CCZ1 family.</text>
</comment>
<comment type="caution">
    <text evidence="4">The sequence shown here is derived from an EMBL/GenBank/DDBJ whole genome shotgun (WGS) entry which is preliminary data.</text>
</comment>
<dbReference type="PANTHER" id="PTHR13056:SF0">
    <property type="entry name" value="VACUOLAR FUSION PROTEIN CCZ1 HOMOLOG-RELATED"/>
    <property type="match status" value="1"/>
</dbReference>
<evidence type="ECO:0000313" key="5">
    <source>
        <dbReference type="Proteomes" id="UP000237481"/>
    </source>
</evidence>
<name>A0A2S4KWW6_9HYPO</name>
<dbReference type="InterPro" id="IPR043987">
    <property type="entry name" value="CCZ1/INTU/HSP4_longin_1"/>
</dbReference>
<dbReference type="AlphaFoldDB" id="A0A2S4KWW6"/>
<feature type="region of interest" description="Disordered" evidence="2">
    <location>
        <begin position="471"/>
        <end position="496"/>
    </location>
</feature>
<feature type="region of interest" description="Disordered" evidence="2">
    <location>
        <begin position="50"/>
        <end position="73"/>
    </location>
</feature>
<reference evidence="4 5" key="1">
    <citation type="submission" date="2018-01" db="EMBL/GenBank/DDBJ databases">
        <title>Harnessing the power of phylogenomics to disentangle the directionality and signatures of interkingdom host jumping in the parasitic fungal genus Tolypocladium.</title>
        <authorList>
            <person name="Quandt C.A."/>
            <person name="Patterson W."/>
            <person name="Spatafora J.W."/>
        </authorList>
    </citation>
    <scope>NUCLEOTIDE SEQUENCE [LARGE SCALE GENOMIC DNA]</scope>
    <source>
        <strain evidence="4 5">NRBC 100945</strain>
    </source>
</reference>
<feature type="compositionally biased region" description="Low complexity" evidence="2">
    <location>
        <begin position="706"/>
        <end position="716"/>
    </location>
</feature>
<dbReference type="Pfam" id="PF19031">
    <property type="entry name" value="Intu_longin_1"/>
    <property type="match status" value="1"/>
</dbReference>
<feature type="region of interest" description="Disordered" evidence="2">
    <location>
        <begin position="699"/>
        <end position="726"/>
    </location>
</feature>
<organism evidence="4 5">
    <name type="scientific">Tolypocladium paradoxum</name>
    <dbReference type="NCBI Taxonomy" id="94208"/>
    <lineage>
        <taxon>Eukaryota</taxon>
        <taxon>Fungi</taxon>
        <taxon>Dikarya</taxon>
        <taxon>Ascomycota</taxon>
        <taxon>Pezizomycotina</taxon>
        <taxon>Sordariomycetes</taxon>
        <taxon>Hypocreomycetidae</taxon>
        <taxon>Hypocreales</taxon>
        <taxon>Ophiocordycipitaceae</taxon>
        <taxon>Tolypocladium</taxon>
    </lineage>
</organism>
<feature type="compositionally biased region" description="Basic residues" evidence="2">
    <location>
        <begin position="53"/>
        <end position="62"/>
    </location>
</feature>
<feature type="region of interest" description="Disordered" evidence="2">
    <location>
        <begin position="267"/>
        <end position="293"/>
    </location>
</feature>
<accession>A0A2S4KWW6</accession>
<dbReference type="STRING" id="94208.A0A2S4KWW6"/>
<dbReference type="Proteomes" id="UP000237481">
    <property type="component" value="Unassembled WGS sequence"/>
</dbReference>
<evidence type="ECO:0000256" key="1">
    <source>
        <dbReference type="ARBA" id="ARBA00005352"/>
    </source>
</evidence>
<dbReference type="PANTHER" id="PTHR13056">
    <property type="entry name" value="VACUOLAR FUSION PROTEIN CCZ1 HOMOLOG-RELATED"/>
    <property type="match status" value="1"/>
</dbReference>
<feature type="region of interest" description="Disordered" evidence="2">
    <location>
        <begin position="416"/>
        <end position="459"/>
    </location>
</feature>